<dbReference type="AlphaFoldDB" id="A0A2P2PI24"/>
<accession>A0A2P2PI24</accession>
<evidence type="ECO:0000313" key="1">
    <source>
        <dbReference type="EMBL" id="MBX54428.1"/>
    </source>
</evidence>
<sequence length="60" mass="7482">MEKNCIQIQKQHHQGYYRRFRHHQGRYRKYHLHQLACILQGNVGLTQEQCLAQKQKWQEY</sequence>
<dbReference type="EMBL" id="GGEC01073944">
    <property type="protein sequence ID" value="MBX54428.1"/>
    <property type="molecule type" value="Transcribed_RNA"/>
</dbReference>
<protein>
    <submittedName>
        <fullName evidence="1">Uncharacterized protein</fullName>
    </submittedName>
</protein>
<reference evidence="1" key="1">
    <citation type="submission" date="2018-02" db="EMBL/GenBank/DDBJ databases">
        <title>Rhizophora mucronata_Transcriptome.</title>
        <authorList>
            <person name="Meera S.P."/>
            <person name="Sreeshan A."/>
            <person name="Augustine A."/>
        </authorList>
    </citation>
    <scope>NUCLEOTIDE SEQUENCE</scope>
    <source>
        <tissue evidence="1">Leaf</tissue>
    </source>
</reference>
<organism evidence="1">
    <name type="scientific">Rhizophora mucronata</name>
    <name type="common">Asiatic mangrove</name>
    <dbReference type="NCBI Taxonomy" id="61149"/>
    <lineage>
        <taxon>Eukaryota</taxon>
        <taxon>Viridiplantae</taxon>
        <taxon>Streptophyta</taxon>
        <taxon>Embryophyta</taxon>
        <taxon>Tracheophyta</taxon>
        <taxon>Spermatophyta</taxon>
        <taxon>Magnoliopsida</taxon>
        <taxon>eudicotyledons</taxon>
        <taxon>Gunneridae</taxon>
        <taxon>Pentapetalae</taxon>
        <taxon>rosids</taxon>
        <taxon>fabids</taxon>
        <taxon>Malpighiales</taxon>
        <taxon>Rhizophoraceae</taxon>
        <taxon>Rhizophora</taxon>
    </lineage>
</organism>
<proteinExistence type="predicted"/>
<name>A0A2P2PI24_RHIMU</name>